<reference evidence="3" key="1">
    <citation type="submission" date="2015-07" db="EMBL/GenBank/DDBJ databases">
        <title>Draft genome sequence of Streptomyces sp. CMAA 1322, a bacterium isolated from Caatinga biome, from dry forest semiarid of Brazil.</title>
        <authorList>
            <person name="Santos S.N."/>
            <person name="Gacesa R."/>
            <person name="Taketani R.G."/>
            <person name="Long P.F."/>
            <person name="Melo I.S."/>
        </authorList>
    </citation>
    <scope>NUCLEOTIDE SEQUENCE [LARGE SCALE GENOMIC DNA]</scope>
    <source>
        <strain evidence="3">CMAA 1322</strain>
    </source>
</reference>
<dbReference type="STRING" id="1678637.AC230_03045"/>
<proteinExistence type="predicted"/>
<dbReference type="GO" id="GO:0003677">
    <property type="term" value="F:DNA binding"/>
    <property type="evidence" value="ECO:0007669"/>
    <property type="project" value="InterPro"/>
</dbReference>
<gene>
    <name evidence="2" type="ORF">AC230_03045</name>
</gene>
<dbReference type="InterPro" id="IPR043917">
    <property type="entry name" value="DUF5753"/>
</dbReference>
<dbReference type="AlphaFoldDB" id="A0A0K9XLR7"/>
<protein>
    <recommendedName>
        <fullName evidence="1">HTH cro/C1-type domain-containing protein</fullName>
    </recommendedName>
</protein>
<dbReference type="PATRIC" id="fig|1678637.3.peg.664"/>
<dbReference type="InterPro" id="IPR001387">
    <property type="entry name" value="Cro/C1-type_HTH"/>
</dbReference>
<dbReference type="EMBL" id="LFXA01000002">
    <property type="protein sequence ID" value="KNB53622.1"/>
    <property type="molecule type" value="Genomic_DNA"/>
</dbReference>
<evidence type="ECO:0000313" key="2">
    <source>
        <dbReference type="EMBL" id="KNB53622.1"/>
    </source>
</evidence>
<dbReference type="Pfam" id="PF19054">
    <property type="entry name" value="DUF5753"/>
    <property type="match status" value="1"/>
</dbReference>
<dbReference type="InterPro" id="IPR010982">
    <property type="entry name" value="Lambda_DNA-bd_dom_sf"/>
</dbReference>
<dbReference type="SUPFAM" id="SSF47413">
    <property type="entry name" value="lambda repressor-like DNA-binding domains"/>
    <property type="match status" value="1"/>
</dbReference>
<feature type="domain" description="HTH cro/C1-type" evidence="1">
    <location>
        <begin position="19"/>
        <end position="73"/>
    </location>
</feature>
<accession>A0A0K9XLR7</accession>
<dbReference type="Pfam" id="PF13560">
    <property type="entry name" value="HTH_31"/>
    <property type="match status" value="1"/>
</dbReference>
<dbReference type="CDD" id="cd00093">
    <property type="entry name" value="HTH_XRE"/>
    <property type="match status" value="1"/>
</dbReference>
<dbReference type="SMART" id="SM00530">
    <property type="entry name" value="HTH_XRE"/>
    <property type="match status" value="1"/>
</dbReference>
<name>A0A0K9XLR7_9ACTN</name>
<dbReference type="RefSeq" id="WP_049714344.1">
    <property type="nucleotide sequence ID" value="NZ_LFXA01000002.1"/>
</dbReference>
<comment type="caution">
    <text evidence="2">The sequence shown here is derived from an EMBL/GenBank/DDBJ whole genome shotgun (WGS) entry which is preliminary data.</text>
</comment>
<evidence type="ECO:0000313" key="3">
    <source>
        <dbReference type="Proteomes" id="UP000037288"/>
    </source>
</evidence>
<keyword evidence="3" id="KW-1185">Reference proteome</keyword>
<organism evidence="2 3">
    <name type="scientific">Streptomyces caatingaensis</name>
    <dbReference type="NCBI Taxonomy" id="1678637"/>
    <lineage>
        <taxon>Bacteria</taxon>
        <taxon>Bacillati</taxon>
        <taxon>Actinomycetota</taxon>
        <taxon>Actinomycetes</taxon>
        <taxon>Kitasatosporales</taxon>
        <taxon>Streptomycetaceae</taxon>
        <taxon>Streptomyces</taxon>
    </lineage>
</organism>
<sequence>MTFDPEQLGQPKQELAALLKELRKRAGLTGDRLARRCNMSQSKISRIENGKAQPSLLDLERILRAVVAPPEVIEEVIALARLANTEWQDLRSLRRRGLEKKQTELAALESSSTEFRFFLLSMITGLLSTPEYIRASLAHSPADVTKTIARKLERQEVLYDAKKRFTFILTEQAVRWPLLPPAAMAMQIDRLTSLTHLPNVKLGVIPIAGYKPMAPMDTFTVYDNTLATVENTTGVVILRDPRDIEMHLELFSTLEGYALFGAEARALLTEWAAACRS</sequence>
<evidence type="ECO:0000259" key="1">
    <source>
        <dbReference type="PROSITE" id="PS50943"/>
    </source>
</evidence>
<dbReference type="PROSITE" id="PS50943">
    <property type="entry name" value="HTH_CROC1"/>
    <property type="match status" value="1"/>
</dbReference>
<dbReference type="Proteomes" id="UP000037288">
    <property type="component" value="Unassembled WGS sequence"/>
</dbReference>
<dbReference type="Gene3D" id="1.10.260.40">
    <property type="entry name" value="lambda repressor-like DNA-binding domains"/>
    <property type="match status" value="1"/>
</dbReference>
<dbReference type="OrthoDB" id="4966777at2"/>